<reference evidence="2" key="1">
    <citation type="submission" date="2020-03" db="EMBL/GenBank/DDBJ databases">
        <authorList>
            <person name="Weist P."/>
        </authorList>
    </citation>
    <scope>NUCLEOTIDE SEQUENCE</scope>
</reference>
<keyword evidence="3" id="KW-1185">Reference proteome</keyword>
<gene>
    <name evidence="2" type="ORF">PLEPLA_LOCUS48670</name>
</gene>
<name>A0A9N7W4D2_PLEPL</name>
<feature type="compositionally biased region" description="Basic residues" evidence="1">
    <location>
        <begin position="1"/>
        <end position="12"/>
    </location>
</feature>
<dbReference type="Proteomes" id="UP001153269">
    <property type="component" value="Unassembled WGS sequence"/>
</dbReference>
<comment type="caution">
    <text evidence="2">The sequence shown here is derived from an EMBL/GenBank/DDBJ whole genome shotgun (WGS) entry which is preliminary data.</text>
</comment>
<evidence type="ECO:0000313" key="3">
    <source>
        <dbReference type="Proteomes" id="UP001153269"/>
    </source>
</evidence>
<dbReference type="AlphaFoldDB" id="A0A9N7W4D2"/>
<sequence>MDTAPRSKRKKAPAPAKPPPDEDLPVPTAPPAAARAQRFYHKYEHRPMISRSQLVRMDEDSGRFQFAGVSSDNPRSLLCALSSPGRGEHSRNARKLRCAPWPRHAAPLTASVPLLRG</sequence>
<protein>
    <submittedName>
        <fullName evidence="2">Uncharacterized protein</fullName>
    </submittedName>
</protein>
<dbReference type="EMBL" id="CADEAL010004495">
    <property type="protein sequence ID" value="CAB1460797.1"/>
    <property type="molecule type" value="Genomic_DNA"/>
</dbReference>
<feature type="region of interest" description="Disordered" evidence="1">
    <location>
        <begin position="1"/>
        <end position="32"/>
    </location>
</feature>
<proteinExistence type="predicted"/>
<evidence type="ECO:0000256" key="1">
    <source>
        <dbReference type="SAM" id="MobiDB-lite"/>
    </source>
</evidence>
<organism evidence="2 3">
    <name type="scientific">Pleuronectes platessa</name>
    <name type="common">European plaice</name>
    <dbReference type="NCBI Taxonomy" id="8262"/>
    <lineage>
        <taxon>Eukaryota</taxon>
        <taxon>Metazoa</taxon>
        <taxon>Chordata</taxon>
        <taxon>Craniata</taxon>
        <taxon>Vertebrata</taxon>
        <taxon>Euteleostomi</taxon>
        <taxon>Actinopterygii</taxon>
        <taxon>Neopterygii</taxon>
        <taxon>Teleostei</taxon>
        <taxon>Neoteleostei</taxon>
        <taxon>Acanthomorphata</taxon>
        <taxon>Carangaria</taxon>
        <taxon>Pleuronectiformes</taxon>
        <taxon>Pleuronectoidei</taxon>
        <taxon>Pleuronectidae</taxon>
        <taxon>Pleuronectes</taxon>
    </lineage>
</organism>
<evidence type="ECO:0000313" key="2">
    <source>
        <dbReference type="EMBL" id="CAB1460797.1"/>
    </source>
</evidence>
<accession>A0A9N7W4D2</accession>